<keyword evidence="3" id="KW-1185">Reference proteome</keyword>
<reference evidence="2" key="1">
    <citation type="journal article" date="2023" name="Mol. Biol. Evol.">
        <title>Third-Generation Sequencing Reveals the Adaptive Role of the Epigenome in Three Deep-Sea Polychaetes.</title>
        <authorList>
            <person name="Perez M."/>
            <person name="Aroh O."/>
            <person name="Sun Y."/>
            <person name="Lan Y."/>
            <person name="Juniper S.K."/>
            <person name="Young C.R."/>
            <person name="Angers B."/>
            <person name="Qian P.Y."/>
        </authorList>
    </citation>
    <scope>NUCLEOTIDE SEQUENCE</scope>
    <source>
        <strain evidence="2">R07B-5</strain>
    </source>
</reference>
<feature type="domain" description="N-acetyltransferase" evidence="1">
    <location>
        <begin position="237"/>
        <end position="403"/>
    </location>
</feature>
<dbReference type="PROSITE" id="PS51186">
    <property type="entry name" value="GNAT"/>
    <property type="match status" value="1"/>
</dbReference>
<dbReference type="InterPro" id="IPR016181">
    <property type="entry name" value="Acyl_CoA_acyltransferase"/>
</dbReference>
<name>A0AAD9PDF1_RIDPI</name>
<proteinExistence type="predicted"/>
<evidence type="ECO:0000313" key="2">
    <source>
        <dbReference type="EMBL" id="KAK2192794.1"/>
    </source>
</evidence>
<dbReference type="AlphaFoldDB" id="A0AAD9PDF1"/>
<dbReference type="GO" id="GO:0016747">
    <property type="term" value="F:acyltransferase activity, transferring groups other than amino-acyl groups"/>
    <property type="evidence" value="ECO:0007669"/>
    <property type="project" value="InterPro"/>
</dbReference>
<accession>A0AAD9PDF1</accession>
<organism evidence="2 3">
    <name type="scientific">Ridgeia piscesae</name>
    <name type="common">Tubeworm</name>
    <dbReference type="NCBI Taxonomy" id="27915"/>
    <lineage>
        <taxon>Eukaryota</taxon>
        <taxon>Metazoa</taxon>
        <taxon>Spiralia</taxon>
        <taxon>Lophotrochozoa</taxon>
        <taxon>Annelida</taxon>
        <taxon>Polychaeta</taxon>
        <taxon>Sedentaria</taxon>
        <taxon>Canalipalpata</taxon>
        <taxon>Sabellida</taxon>
        <taxon>Siboglinidae</taxon>
        <taxon>Ridgeia</taxon>
    </lineage>
</organism>
<evidence type="ECO:0000313" key="3">
    <source>
        <dbReference type="Proteomes" id="UP001209878"/>
    </source>
</evidence>
<protein>
    <recommendedName>
        <fullName evidence="1">N-acetyltransferase domain-containing protein</fullName>
    </recommendedName>
</protein>
<dbReference type="Pfam" id="PF13302">
    <property type="entry name" value="Acetyltransf_3"/>
    <property type="match status" value="1"/>
</dbReference>
<dbReference type="SUPFAM" id="SSF55729">
    <property type="entry name" value="Acyl-CoA N-acyltransferases (Nat)"/>
    <property type="match status" value="1"/>
</dbReference>
<evidence type="ECO:0000259" key="1">
    <source>
        <dbReference type="PROSITE" id="PS51186"/>
    </source>
</evidence>
<sequence>MSKDDRVCHQLSSLPTKHTFSGDRVLLVDNLSEDDIPALYAAARGRCEDASESRQPFGEDEFLDEDSFRDFLRHAYVIVLRDAEQKDVPTYGFISAAGIQRTDKPTFADLRVATFTSSVVQDSRFHEEMLELLVKLSAQAGYAACMQTIFSSDVMALQTAMSTGFLPVLYAPQNGKVAGRRCDSVMVFKWLSDDARKNMALDKDRDLPRKWLFSAFTERPLLTYLPKTRTLANGLEVRVRYTEEKDVPGMLAIWEDAIERGAGFAIGELPAIEVMYAAIQADGNLGSFVFETLPECKLAGAMNVIPQIFCRSATPAIADLYLMVEPSFYGQGLATEMTKLYFRFANDMGFSACATDVFANNAAMRHILLKQGMHVTGCLPLSGYVKNAGCLDSYMYYKELSAETLVQL</sequence>
<dbReference type="EMBL" id="JAODUO010000022">
    <property type="protein sequence ID" value="KAK2192794.1"/>
    <property type="molecule type" value="Genomic_DNA"/>
</dbReference>
<dbReference type="Gene3D" id="3.40.630.30">
    <property type="match status" value="1"/>
</dbReference>
<dbReference type="Proteomes" id="UP001209878">
    <property type="component" value="Unassembled WGS sequence"/>
</dbReference>
<comment type="caution">
    <text evidence="2">The sequence shown here is derived from an EMBL/GenBank/DDBJ whole genome shotgun (WGS) entry which is preliminary data.</text>
</comment>
<gene>
    <name evidence="2" type="ORF">NP493_22g01025</name>
</gene>
<dbReference type="InterPro" id="IPR000182">
    <property type="entry name" value="GNAT_dom"/>
</dbReference>